<feature type="transmembrane region" description="Helical" evidence="1">
    <location>
        <begin position="265"/>
        <end position="286"/>
    </location>
</feature>
<dbReference type="PANTHER" id="PTHR36840:SF1">
    <property type="entry name" value="BLL5714 PROTEIN"/>
    <property type="match status" value="1"/>
</dbReference>
<feature type="transmembrane region" description="Helical" evidence="1">
    <location>
        <begin position="367"/>
        <end position="385"/>
    </location>
</feature>
<feature type="transmembrane region" description="Helical" evidence="1">
    <location>
        <begin position="99"/>
        <end position="119"/>
    </location>
</feature>
<keyword evidence="3" id="KW-1185">Reference proteome</keyword>
<feature type="transmembrane region" description="Helical" evidence="1">
    <location>
        <begin position="307"/>
        <end position="327"/>
    </location>
</feature>
<feature type="transmembrane region" description="Helical" evidence="1">
    <location>
        <begin position="163"/>
        <end position="182"/>
    </location>
</feature>
<keyword evidence="1" id="KW-1133">Transmembrane helix</keyword>
<feature type="transmembrane region" description="Helical" evidence="1">
    <location>
        <begin position="188"/>
        <end position="212"/>
    </location>
</feature>
<organism evidence="2 3">
    <name type="scientific">Gryllotalpicola koreensis</name>
    <dbReference type="NCBI Taxonomy" id="993086"/>
    <lineage>
        <taxon>Bacteria</taxon>
        <taxon>Bacillati</taxon>
        <taxon>Actinomycetota</taxon>
        <taxon>Actinomycetes</taxon>
        <taxon>Micrococcales</taxon>
        <taxon>Microbacteriaceae</taxon>
        <taxon>Gryllotalpicola</taxon>
    </lineage>
</organism>
<feature type="transmembrane region" description="Helical" evidence="1">
    <location>
        <begin position="333"/>
        <end position="355"/>
    </location>
</feature>
<accession>A0ABP8A6H5</accession>
<feature type="transmembrane region" description="Helical" evidence="1">
    <location>
        <begin position="66"/>
        <end position="87"/>
    </location>
</feature>
<evidence type="ECO:0000256" key="1">
    <source>
        <dbReference type="SAM" id="Phobius"/>
    </source>
</evidence>
<keyword evidence="1" id="KW-0812">Transmembrane</keyword>
<dbReference type="EMBL" id="BAABBW010000005">
    <property type="protein sequence ID" value="GAA4178715.1"/>
    <property type="molecule type" value="Genomic_DNA"/>
</dbReference>
<comment type="caution">
    <text evidence="2">The sequence shown here is derived from an EMBL/GenBank/DDBJ whole genome shotgun (WGS) entry which is preliminary data.</text>
</comment>
<feature type="transmembrane region" description="Helical" evidence="1">
    <location>
        <begin position="391"/>
        <end position="410"/>
    </location>
</feature>
<reference evidence="3" key="1">
    <citation type="journal article" date="2019" name="Int. J. Syst. Evol. Microbiol.">
        <title>The Global Catalogue of Microorganisms (GCM) 10K type strain sequencing project: providing services to taxonomists for standard genome sequencing and annotation.</title>
        <authorList>
            <consortium name="The Broad Institute Genomics Platform"/>
            <consortium name="The Broad Institute Genome Sequencing Center for Infectious Disease"/>
            <person name="Wu L."/>
            <person name="Ma J."/>
        </authorList>
    </citation>
    <scope>NUCLEOTIDE SEQUENCE [LARGE SCALE GENOMIC DNA]</scope>
    <source>
        <strain evidence="3">JCM 17591</strain>
    </source>
</reference>
<name>A0ABP8A6H5_9MICO</name>
<feature type="transmembrane region" description="Helical" evidence="1">
    <location>
        <begin position="131"/>
        <end position="151"/>
    </location>
</feature>
<evidence type="ECO:0000313" key="3">
    <source>
        <dbReference type="Proteomes" id="UP001501079"/>
    </source>
</evidence>
<feature type="transmembrane region" description="Helical" evidence="1">
    <location>
        <begin position="233"/>
        <end position="259"/>
    </location>
</feature>
<dbReference type="PANTHER" id="PTHR36840">
    <property type="entry name" value="BLL5714 PROTEIN"/>
    <property type="match status" value="1"/>
</dbReference>
<dbReference type="InterPro" id="IPR010640">
    <property type="entry name" value="Low_temperature_requirement_A"/>
</dbReference>
<protein>
    <submittedName>
        <fullName evidence="2">Low temperature requirement protein A</fullName>
    </submittedName>
</protein>
<dbReference type="Proteomes" id="UP001501079">
    <property type="component" value="Unassembled WGS sequence"/>
</dbReference>
<gene>
    <name evidence="2" type="ORF">GCM10022287_29530</name>
</gene>
<proteinExistence type="predicted"/>
<dbReference type="Pfam" id="PF06772">
    <property type="entry name" value="LtrA"/>
    <property type="match status" value="1"/>
</dbReference>
<sequence>MRVSVEKTAPAQRFRLRPMVGRDPNQSHRAASPLELLFDLTFVAAFAQASDQLAEFLARGHVAAGVWGFAFIMISITWAWISYTWFASAFDTDDWLQRVLTVVQMVGVVVLALGVPDVFHSIDDGESLDYRIVAAGYVIMRISMIVMWARVARQDAANRRTALLYIVFTAGAQLGWLALLLLRVESVALLSTLVVLLWVVELLGPVVSTWEGAARGDAWHGTPWHARHIAERYGLFVIIALGEVVLGTIAAVAAVVAHVGWSTEAVLIVVAGIGTTLGLWWTYFIFPSGTVLARHRSRKWAWSYGHIALFGSVAAVGAGIRVAAFAAQGEATIGTVGVVLSTAVPVLAFCLLYFGLWSILFRAVDPFHVGLAVGMIMFLALAVVLALFGVPLGWCLFVVMLSPMVVIVGYETGGYRHVEADIAREG</sequence>
<evidence type="ECO:0000313" key="2">
    <source>
        <dbReference type="EMBL" id="GAA4178715.1"/>
    </source>
</evidence>
<keyword evidence="1" id="KW-0472">Membrane</keyword>